<keyword evidence="3 9" id="KW-0732">Signal</keyword>
<name>A0A665VIE9_ECHNA</name>
<dbReference type="InterPro" id="IPR003599">
    <property type="entry name" value="Ig_sub"/>
</dbReference>
<evidence type="ECO:0000256" key="1">
    <source>
        <dbReference type="ARBA" id="ARBA00004236"/>
    </source>
</evidence>
<proteinExistence type="predicted"/>
<dbReference type="PANTHER" id="PTHR19433">
    <property type="entry name" value="T-CELL RECEPTOR ALPHA CHAIN V REGION-RELATED"/>
    <property type="match status" value="1"/>
</dbReference>
<protein>
    <submittedName>
        <fullName evidence="11">Uncharacterized LOC115058789</fullName>
    </submittedName>
</protein>
<dbReference type="SMART" id="SM00406">
    <property type="entry name" value="IGv"/>
    <property type="match status" value="1"/>
</dbReference>
<evidence type="ECO:0000259" key="10">
    <source>
        <dbReference type="PROSITE" id="PS50835"/>
    </source>
</evidence>
<keyword evidence="12" id="KW-1185">Reference proteome</keyword>
<dbReference type="InterPro" id="IPR003598">
    <property type="entry name" value="Ig_sub2"/>
</dbReference>
<evidence type="ECO:0000256" key="5">
    <source>
        <dbReference type="ARBA" id="ARBA00023136"/>
    </source>
</evidence>
<evidence type="ECO:0000256" key="7">
    <source>
        <dbReference type="ARBA" id="ARBA00023180"/>
    </source>
</evidence>
<dbReference type="Proteomes" id="UP000472264">
    <property type="component" value="Chromosome 18"/>
</dbReference>
<reference evidence="11" key="3">
    <citation type="submission" date="2025-09" db="UniProtKB">
        <authorList>
            <consortium name="Ensembl"/>
        </authorList>
    </citation>
    <scope>IDENTIFICATION</scope>
</reference>
<keyword evidence="6" id="KW-1015">Disulfide bond</keyword>
<keyword evidence="7" id="KW-0325">Glycoprotein</keyword>
<dbReference type="SMART" id="SM00409">
    <property type="entry name" value="IG"/>
    <property type="match status" value="1"/>
</dbReference>
<evidence type="ECO:0000256" key="8">
    <source>
        <dbReference type="SAM" id="Phobius"/>
    </source>
</evidence>
<evidence type="ECO:0000256" key="9">
    <source>
        <dbReference type="SAM" id="SignalP"/>
    </source>
</evidence>
<dbReference type="InterPro" id="IPR013783">
    <property type="entry name" value="Ig-like_fold"/>
</dbReference>
<organism evidence="11 12">
    <name type="scientific">Echeneis naucrates</name>
    <name type="common">Live sharksucker</name>
    <dbReference type="NCBI Taxonomy" id="173247"/>
    <lineage>
        <taxon>Eukaryota</taxon>
        <taxon>Metazoa</taxon>
        <taxon>Chordata</taxon>
        <taxon>Craniata</taxon>
        <taxon>Vertebrata</taxon>
        <taxon>Euteleostomi</taxon>
        <taxon>Actinopterygii</taxon>
        <taxon>Neopterygii</taxon>
        <taxon>Teleostei</taxon>
        <taxon>Neoteleostei</taxon>
        <taxon>Acanthomorphata</taxon>
        <taxon>Carangaria</taxon>
        <taxon>Carangiformes</taxon>
        <taxon>Echeneidae</taxon>
        <taxon>Echeneis</taxon>
    </lineage>
</organism>
<keyword evidence="2" id="KW-1003">Cell membrane</keyword>
<dbReference type="PROSITE" id="PS50835">
    <property type="entry name" value="IG_LIKE"/>
    <property type="match status" value="1"/>
</dbReference>
<dbReference type="GO" id="GO:0009617">
    <property type="term" value="P:response to bacterium"/>
    <property type="evidence" value="ECO:0007669"/>
    <property type="project" value="TreeGrafter"/>
</dbReference>
<dbReference type="InterPro" id="IPR013106">
    <property type="entry name" value="Ig_V-set"/>
</dbReference>
<feature type="transmembrane region" description="Helical" evidence="8">
    <location>
        <begin position="251"/>
        <end position="275"/>
    </location>
</feature>
<dbReference type="FunCoup" id="A0A665VIE9">
    <property type="interactions" value="85"/>
</dbReference>
<reference evidence="11" key="1">
    <citation type="submission" date="2021-04" db="EMBL/GenBank/DDBJ databases">
        <authorList>
            <consortium name="Wellcome Sanger Institute Data Sharing"/>
        </authorList>
    </citation>
    <scope>NUCLEOTIDE SEQUENCE [LARGE SCALE GENOMIC DNA]</scope>
</reference>
<evidence type="ECO:0000256" key="2">
    <source>
        <dbReference type="ARBA" id="ARBA00022475"/>
    </source>
</evidence>
<feature type="chain" id="PRO_5025531727" evidence="9">
    <location>
        <begin position="24"/>
        <end position="338"/>
    </location>
</feature>
<reference evidence="11" key="2">
    <citation type="submission" date="2025-08" db="UniProtKB">
        <authorList>
            <consortium name="Ensembl"/>
        </authorList>
    </citation>
    <scope>IDENTIFICATION</scope>
</reference>
<evidence type="ECO:0000313" key="12">
    <source>
        <dbReference type="Proteomes" id="UP000472264"/>
    </source>
</evidence>
<keyword evidence="4" id="KW-0391">Immunity</keyword>
<dbReference type="Ensembl" id="ENSENLT00000032374.1">
    <property type="protein sequence ID" value="ENSENLP00000031466.1"/>
    <property type="gene ID" value="ENSENLG00000013921.1"/>
</dbReference>
<keyword evidence="5 8" id="KW-0472">Membrane</keyword>
<dbReference type="Pfam" id="PF07686">
    <property type="entry name" value="V-set"/>
    <property type="match status" value="1"/>
</dbReference>
<dbReference type="SUPFAM" id="SSF48726">
    <property type="entry name" value="Immunoglobulin"/>
    <property type="match status" value="1"/>
</dbReference>
<comment type="subcellular location">
    <subcellularLocation>
        <location evidence="1">Cell membrane</location>
    </subcellularLocation>
</comment>
<dbReference type="InParanoid" id="A0A665VIE9"/>
<dbReference type="InterPro" id="IPR007110">
    <property type="entry name" value="Ig-like_dom"/>
</dbReference>
<accession>A0A665VIE9</accession>
<dbReference type="GeneID" id="115058789"/>
<feature type="signal peptide" evidence="9">
    <location>
        <begin position="1"/>
        <end position="23"/>
    </location>
</feature>
<dbReference type="GO" id="GO:0002376">
    <property type="term" value="P:immune system process"/>
    <property type="evidence" value="ECO:0007669"/>
    <property type="project" value="UniProtKB-KW"/>
</dbReference>
<keyword evidence="8" id="KW-1133">Transmembrane helix</keyword>
<dbReference type="PANTHER" id="PTHR19433:SF127">
    <property type="entry name" value="NITR9"/>
    <property type="match status" value="1"/>
</dbReference>
<dbReference type="GO" id="GO:0005886">
    <property type="term" value="C:plasma membrane"/>
    <property type="evidence" value="ECO:0007669"/>
    <property type="project" value="UniProtKB-SubCell"/>
</dbReference>
<dbReference type="Gene3D" id="2.60.40.10">
    <property type="entry name" value="Immunoglobulins"/>
    <property type="match status" value="2"/>
</dbReference>
<gene>
    <name evidence="11" type="primary">LOC115058789</name>
</gene>
<keyword evidence="8" id="KW-0812">Transmembrane</keyword>
<feature type="domain" description="Ig-like" evidence="10">
    <location>
        <begin position="20"/>
        <end position="120"/>
    </location>
</feature>
<sequence length="338" mass="38287">MEPLKHAMYLTYLFLWSSAPTMSEQSSEHISQEKSLYAATAGENVTLRCFYKDDAVMFYWYKQTWGQKPRLMSTFYKHKEDGIFHNEFKDNPRFKLNTGNGKNHLTILDLRFSDSATYYCIGCCATEFEFIEGLSVSVQGSGLTILASVYQSGTDTIGPSHSLSCTVHSGSCEGEQRAHWFKQSEESHPGLFYIPHECTRKPDTQTNTCEYNLPTTGLYNDGIYCAIISCRRVLLGNKDELDSAKNVNKLVLVYFLSGALAFTTIVAVVLSYAAFTMNCQRTDFQARESPDSVPNVEGNQESDDVHYAALRKHELKRSRRHVQEASLQSYCVYSAVRQ</sequence>
<dbReference type="OrthoDB" id="6370831at2759"/>
<evidence type="ECO:0000313" key="11">
    <source>
        <dbReference type="Ensembl" id="ENSENLP00000031466.1"/>
    </source>
</evidence>
<evidence type="ECO:0000256" key="4">
    <source>
        <dbReference type="ARBA" id="ARBA00022859"/>
    </source>
</evidence>
<dbReference type="OMA" id="CCATEFE"/>
<dbReference type="AlphaFoldDB" id="A0A665VIE9"/>
<dbReference type="InterPro" id="IPR036179">
    <property type="entry name" value="Ig-like_dom_sf"/>
</dbReference>
<evidence type="ECO:0000256" key="3">
    <source>
        <dbReference type="ARBA" id="ARBA00022729"/>
    </source>
</evidence>
<dbReference type="SMART" id="SM00408">
    <property type="entry name" value="IGc2"/>
    <property type="match status" value="1"/>
</dbReference>
<dbReference type="RefSeq" id="XP_029382160.1">
    <property type="nucleotide sequence ID" value="XM_029526300.1"/>
</dbReference>
<dbReference type="InterPro" id="IPR052051">
    <property type="entry name" value="TCR_complex_component"/>
</dbReference>
<evidence type="ECO:0000256" key="6">
    <source>
        <dbReference type="ARBA" id="ARBA00023157"/>
    </source>
</evidence>